<feature type="domain" description="HTH CENPB-type" evidence="3">
    <location>
        <begin position="8"/>
        <end position="80"/>
    </location>
</feature>
<dbReference type="PROSITE" id="PS51253">
    <property type="entry name" value="HTH_CENPB"/>
    <property type="match status" value="1"/>
</dbReference>
<dbReference type="InterPro" id="IPR050863">
    <property type="entry name" value="CenT-Element_Derived"/>
</dbReference>
<organism evidence="4 5">
    <name type="scientific">Trichuris suis</name>
    <name type="common">pig whipworm</name>
    <dbReference type="NCBI Taxonomy" id="68888"/>
    <lineage>
        <taxon>Eukaryota</taxon>
        <taxon>Metazoa</taxon>
        <taxon>Ecdysozoa</taxon>
        <taxon>Nematoda</taxon>
        <taxon>Enoplea</taxon>
        <taxon>Dorylaimia</taxon>
        <taxon>Trichinellida</taxon>
        <taxon>Trichuridae</taxon>
        <taxon>Trichuris</taxon>
    </lineage>
</organism>
<dbReference type="EMBL" id="KL363234">
    <property type="protein sequence ID" value="KFD51942.1"/>
    <property type="molecule type" value="Genomic_DNA"/>
</dbReference>
<dbReference type="InterPro" id="IPR006600">
    <property type="entry name" value="HTH_CenpB_DNA-bd_dom"/>
</dbReference>
<dbReference type="AlphaFoldDB" id="A0A085M3Z6"/>
<dbReference type="InterPro" id="IPR009057">
    <property type="entry name" value="Homeodomain-like_sf"/>
</dbReference>
<keyword evidence="5" id="KW-1185">Reference proteome</keyword>
<sequence length="451" mass="50614">MGGEGDPEHKAVKKLLNEAVDQAVYLWFMQKRSIGQPISGPLLCEKALDFSIKLGGSSNFRASTGWLQKFKKRHWIREIEIHGEKLSASESSASKFQDEMKSYLEQQGYKDEFIYNADETGLYGKALPRRSLASRAEDAAPGHKVSKERVTIMICANASGTHRIPLLLIGKSKKPRSFKNTRNLPVVYSSQRKAWMNSEIFIDWFKKTFIPEVKKYQDSVGQTGKVLLLIDNAPSHPCTESLSKIDETVEARFLPPNSANPADGSGRDKSVQSIIDVYSKTTLKDCCYMIAESWSSVRQSTLRSSWNNILARRELSATSGASDPGEVVEEVLFNLNTLSLSGECQKADIEAWLACDSGNPGFQMLDDDEIAESVLNLEDEMDEDFGIQEAQVACPHERAFRCLEVALERLEWQEECHPVKLLNLKSILDLAAKKRTASLKQTTITEFFKEK</sequence>
<dbReference type="PANTHER" id="PTHR19303">
    <property type="entry name" value="TRANSPOSON"/>
    <property type="match status" value="1"/>
</dbReference>
<evidence type="ECO:0000256" key="2">
    <source>
        <dbReference type="ARBA" id="ARBA00023125"/>
    </source>
</evidence>
<keyword evidence="2" id="KW-0238">DNA-binding</keyword>
<protein>
    <recommendedName>
        <fullName evidence="3">HTH CENPB-type domain-containing protein</fullName>
    </recommendedName>
</protein>
<gene>
    <name evidence="4" type="ORF">M513_07271</name>
</gene>
<evidence type="ECO:0000313" key="5">
    <source>
        <dbReference type="Proteomes" id="UP000030764"/>
    </source>
</evidence>
<dbReference type="Gene3D" id="1.10.10.60">
    <property type="entry name" value="Homeodomain-like"/>
    <property type="match status" value="1"/>
</dbReference>
<dbReference type="Pfam" id="PF03184">
    <property type="entry name" value="DDE_1"/>
    <property type="match status" value="1"/>
</dbReference>
<dbReference type="Pfam" id="PF03221">
    <property type="entry name" value="HTH_Tnp_Tc5"/>
    <property type="match status" value="1"/>
</dbReference>
<reference evidence="4 5" key="1">
    <citation type="journal article" date="2014" name="Nat. Genet.">
        <title>Genome and transcriptome of the porcine whipworm Trichuris suis.</title>
        <authorList>
            <person name="Jex A.R."/>
            <person name="Nejsum P."/>
            <person name="Schwarz E.M."/>
            <person name="Hu L."/>
            <person name="Young N.D."/>
            <person name="Hall R.S."/>
            <person name="Korhonen P.K."/>
            <person name="Liao S."/>
            <person name="Thamsborg S."/>
            <person name="Xia J."/>
            <person name="Xu P."/>
            <person name="Wang S."/>
            <person name="Scheerlinck J.P."/>
            <person name="Hofmann A."/>
            <person name="Sternberg P.W."/>
            <person name="Wang J."/>
            <person name="Gasser R.B."/>
        </authorList>
    </citation>
    <scope>NUCLEOTIDE SEQUENCE [LARGE SCALE GENOMIC DNA]</scope>
    <source>
        <strain evidence="4">DCEP-RM93M</strain>
    </source>
</reference>
<dbReference type="GO" id="GO:0003677">
    <property type="term" value="F:DNA binding"/>
    <property type="evidence" value="ECO:0007669"/>
    <property type="project" value="UniProtKB-KW"/>
</dbReference>
<dbReference type="PANTHER" id="PTHR19303:SF16">
    <property type="entry name" value="JERKY PROTEIN HOMOLOG-LIKE"/>
    <property type="match status" value="1"/>
</dbReference>
<proteinExistence type="predicted"/>
<accession>A0A085M3Z6</accession>
<dbReference type="SUPFAM" id="SSF46689">
    <property type="entry name" value="Homeodomain-like"/>
    <property type="match status" value="1"/>
</dbReference>
<name>A0A085M3Z6_9BILA</name>
<dbReference type="InterPro" id="IPR004875">
    <property type="entry name" value="DDE_SF_endonuclease_dom"/>
</dbReference>
<evidence type="ECO:0000313" key="4">
    <source>
        <dbReference type="EMBL" id="KFD51942.1"/>
    </source>
</evidence>
<dbReference type="SMART" id="SM00674">
    <property type="entry name" value="CENPB"/>
    <property type="match status" value="1"/>
</dbReference>
<dbReference type="InterPro" id="IPR036397">
    <property type="entry name" value="RNaseH_sf"/>
</dbReference>
<evidence type="ECO:0000259" key="3">
    <source>
        <dbReference type="PROSITE" id="PS51253"/>
    </source>
</evidence>
<evidence type="ECO:0000256" key="1">
    <source>
        <dbReference type="ARBA" id="ARBA00004123"/>
    </source>
</evidence>
<dbReference type="Gene3D" id="3.30.420.10">
    <property type="entry name" value="Ribonuclease H-like superfamily/Ribonuclease H"/>
    <property type="match status" value="1"/>
</dbReference>
<comment type="subcellular location">
    <subcellularLocation>
        <location evidence="1">Nucleus</location>
    </subcellularLocation>
</comment>
<dbReference type="Proteomes" id="UP000030764">
    <property type="component" value="Unassembled WGS sequence"/>
</dbReference>
<dbReference type="GO" id="GO:0005634">
    <property type="term" value="C:nucleus"/>
    <property type="evidence" value="ECO:0007669"/>
    <property type="project" value="UniProtKB-SubCell"/>
</dbReference>